<proteinExistence type="predicted"/>
<dbReference type="Proteomes" id="UP001190700">
    <property type="component" value="Unassembled WGS sequence"/>
</dbReference>
<name>A0AAE0G3B6_9CHLO</name>
<gene>
    <name evidence="3" type="ORF">CYMTET_20855</name>
</gene>
<accession>A0AAE0G3B6</accession>
<dbReference type="AlphaFoldDB" id="A0AAE0G3B6"/>
<feature type="non-terminal residue" evidence="3">
    <location>
        <position position="1"/>
    </location>
</feature>
<keyword evidence="2" id="KW-1133">Transmembrane helix</keyword>
<protein>
    <submittedName>
        <fullName evidence="3">Uncharacterized protein</fullName>
    </submittedName>
</protein>
<comment type="caution">
    <text evidence="3">The sequence shown here is derived from an EMBL/GenBank/DDBJ whole genome shotgun (WGS) entry which is preliminary data.</text>
</comment>
<keyword evidence="4" id="KW-1185">Reference proteome</keyword>
<keyword evidence="2" id="KW-0812">Transmembrane</keyword>
<evidence type="ECO:0000256" key="1">
    <source>
        <dbReference type="SAM" id="MobiDB-lite"/>
    </source>
</evidence>
<evidence type="ECO:0000313" key="3">
    <source>
        <dbReference type="EMBL" id="KAK3270759.1"/>
    </source>
</evidence>
<sequence>PPPGSPPPPPPEEVDFFISVEYPYLEITGELSSQSGLAEELLRTTVHVANHVEAATAEISIIDTFYQIMEANATLFVVNGRISFFGLPHAEGFMDEAQCQECMAGHFEAWGAYGALGKITMLSASLMLGSPLPPPSPPPTSPSPPPEILAPPRPPPSPASTEVHEKWWFIMFIAAMLVILLATILVRRYMLTIDESEISFVHWIFGGCKPARVKVVDEAPPMQIGSRRMSISVQKFEAQQMRLKGLDSEGSFTSMSEGDHGVDDEQDEQSAGVQPARLKAAKVAPLEGMLDIEKIRLQENQQSLLPDGGKESPAQIAWKG</sequence>
<feature type="region of interest" description="Disordered" evidence="1">
    <location>
        <begin position="249"/>
        <end position="277"/>
    </location>
</feature>
<dbReference type="EMBL" id="LGRX02010208">
    <property type="protein sequence ID" value="KAK3270759.1"/>
    <property type="molecule type" value="Genomic_DNA"/>
</dbReference>
<keyword evidence="2" id="KW-0472">Membrane</keyword>
<feature type="region of interest" description="Disordered" evidence="1">
    <location>
        <begin position="301"/>
        <end position="320"/>
    </location>
</feature>
<organism evidence="3 4">
    <name type="scientific">Cymbomonas tetramitiformis</name>
    <dbReference type="NCBI Taxonomy" id="36881"/>
    <lineage>
        <taxon>Eukaryota</taxon>
        <taxon>Viridiplantae</taxon>
        <taxon>Chlorophyta</taxon>
        <taxon>Pyramimonadophyceae</taxon>
        <taxon>Pyramimonadales</taxon>
        <taxon>Pyramimonadaceae</taxon>
        <taxon>Cymbomonas</taxon>
    </lineage>
</organism>
<evidence type="ECO:0000313" key="4">
    <source>
        <dbReference type="Proteomes" id="UP001190700"/>
    </source>
</evidence>
<evidence type="ECO:0000256" key="2">
    <source>
        <dbReference type="SAM" id="Phobius"/>
    </source>
</evidence>
<feature type="transmembrane region" description="Helical" evidence="2">
    <location>
        <begin position="167"/>
        <end position="186"/>
    </location>
</feature>
<feature type="region of interest" description="Disordered" evidence="1">
    <location>
        <begin position="131"/>
        <end position="157"/>
    </location>
</feature>
<reference evidence="3 4" key="1">
    <citation type="journal article" date="2015" name="Genome Biol. Evol.">
        <title>Comparative Genomics of a Bacterivorous Green Alga Reveals Evolutionary Causalities and Consequences of Phago-Mixotrophic Mode of Nutrition.</title>
        <authorList>
            <person name="Burns J.A."/>
            <person name="Paasch A."/>
            <person name="Narechania A."/>
            <person name="Kim E."/>
        </authorList>
    </citation>
    <scope>NUCLEOTIDE SEQUENCE [LARGE SCALE GENOMIC DNA]</scope>
    <source>
        <strain evidence="3 4">PLY_AMNH</strain>
    </source>
</reference>